<dbReference type="RefSeq" id="WP_073505070.1">
    <property type="nucleotide sequence ID" value="NZ_CP018199.1"/>
</dbReference>
<name>A0A9Q6MVF2_9STAP</name>
<comment type="caution">
    <text evidence="1">The sequence shown here is derived from an EMBL/GenBank/DDBJ whole genome shotgun (WGS) entry which is preliminary data.</text>
</comment>
<gene>
    <name evidence="1" type="ORF">BU058_04530</name>
</gene>
<reference evidence="1 2" key="1">
    <citation type="journal article" date="2016" name="Front. Microbiol.">
        <title>Comprehensive Phylogenetic Analysis of Bovine Non-aureus Staphylococci Species Based on Whole-Genome Sequencing.</title>
        <authorList>
            <person name="Naushad S."/>
            <person name="Barkema H.W."/>
            <person name="Luby C."/>
            <person name="Condas L.A."/>
            <person name="Nobrega D.B."/>
            <person name="Carson D.A."/>
            <person name="De Buck J."/>
        </authorList>
    </citation>
    <scope>NUCLEOTIDE SEQUENCE [LARGE SCALE GENOMIC DNA]</scope>
    <source>
        <strain evidence="1 2">SNUC 1231</strain>
    </source>
</reference>
<sequence length="263" mass="30054">MIFHATAIGKIAQEILEKRKSFYVHSIFKKGFNIVSEKQELIFVGSDENGTFPFGIVIDQQTKAQLLKVIDKGQTIKLGPNAIYLNASCQLVWQVEQLPINDWNSTTHIKQFECNIKHYDFSEYHQTDFDYEKMKKFMHLLKYGNGETVETYYRHIIGRGQGLTPSGDDILTGMLFVHFIHPYIANRNLEILAHILEKPLTTLVGETFLKCAQKGQFSSKISVLQQDPSLYHMNQLLEVGSTSGKDTLYGMYVALTLRSETYG</sequence>
<dbReference type="AlphaFoldDB" id="A0A9Q6MVF2"/>
<dbReference type="EMBL" id="PZFQ01000011">
    <property type="protein sequence ID" value="PTI76327.1"/>
    <property type="molecule type" value="Genomic_DNA"/>
</dbReference>
<proteinExistence type="predicted"/>
<organism evidence="1 2">
    <name type="scientific">Staphylococcus succinus</name>
    <dbReference type="NCBI Taxonomy" id="61015"/>
    <lineage>
        <taxon>Bacteria</taxon>
        <taxon>Bacillati</taxon>
        <taxon>Bacillota</taxon>
        <taxon>Bacilli</taxon>
        <taxon>Bacillales</taxon>
        <taxon>Staphylococcaceae</taxon>
        <taxon>Staphylococcus</taxon>
    </lineage>
</organism>
<dbReference type="Pfam" id="PF11392">
    <property type="entry name" value="AllH"/>
    <property type="match status" value="1"/>
</dbReference>
<accession>A0A9Q6MVF2</accession>
<evidence type="ECO:0000313" key="2">
    <source>
        <dbReference type="Proteomes" id="UP000241960"/>
    </source>
</evidence>
<protein>
    <submittedName>
        <fullName evidence="1">DUF2877 domain-containing protein</fullName>
    </submittedName>
</protein>
<dbReference type="InterPro" id="IPR021530">
    <property type="entry name" value="AllH-like"/>
</dbReference>
<evidence type="ECO:0000313" key="1">
    <source>
        <dbReference type="EMBL" id="PTI76327.1"/>
    </source>
</evidence>
<dbReference type="Proteomes" id="UP000241960">
    <property type="component" value="Unassembled WGS sequence"/>
</dbReference>